<sequence>MPVSLFSCQHLTVLDLDYCTVELPPSFDGFKSLKTLALFLTRITKKELECLISGCPLIERLELCHLEACSRFHFDIIPVVEVSWELEEDFSCSFNQIQIVDFKFGKGVKFEFQFIKYVLKSSPQLRTIIIRVVTEATPNMWNEIVNFERASIQAEIVLLEYHEEAEEFVMIGERDTEKPQVGHGSVENELSQGIRKGVVEGDLPTFFIRRGDTVEVSNKKPGDRNVVGQCGNGVPVRAPMMMFRRTVRERARPMNRLRIKPQSTAMVSRGGHAMGVVETQRRKLAERIRLSGLHFREKDNVRVVLLLDIKEFSESGTFFTPSTVPGGENPFQPRAGIGTASERGEGVYAGVGISPSGLNCGRERYMKEFFGFKGCVSLARESVETPGRLKCLRARLTKGLQQFQLTILAVVEAGEARLLRERSCEAKISCDVGVCQPDVPDDACLFLKGSESSDETVRFGREVVSEESS</sequence>
<evidence type="ECO:0000259" key="1">
    <source>
        <dbReference type="Pfam" id="PF24758"/>
    </source>
</evidence>
<keyword evidence="3" id="KW-1185">Reference proteome</keyword>
<feature type="non-terminal residue" evidence="2">
    <location>
        <position position="1"/>
    </location>
</feature>
<dbReference type="Gene3D" id="3.80.10.10">
    <property type="entry name" value="Ribonuclease Inhibitor"/>
    <property type="match status" value="1"/>
</dbReference>
<dbReference type="Pfam" id="PF24758">
    <property type="entry name" value="LRR_At5g56370"/>
    <property type="match status" value="1"/>
</dbReference>
<evidence type="ECO:0000313" key="2">
    <source>
        <dbReference type="EMBL" id="KAF6146833.1"/>
    </source>
</evidence>
<accession>A0A7J7LW10</accession>
<organism evidence="2 3">
    <name type="scientific">Kingdonia uniflora</name>
    <dbReference type="NCBI Taxonomy" id="39325"/>
    <lineage>
        <taxon>Eukaryota</taxon>
        <taxon>Viridiplantae</taxon>
        <taxon>Streptophyta</taxon>
        <taxon>Embryophyta</taxon>
        <taxon>Tracheophyta</taxon>
        <taxon>Spermatophyta</taxon>
        <taxon>Magnoliopsida</taxon>
        <taxon>Ranunculales</taxon>
        <taxon>Circaeasteraceae</taxon>
        <taxon>Kingdonia</taxon>
    </lineage>
</organism>
<name>A0A7J7LW10_9MAGN</name>
<dbReference type="EMBL" id="JACGCM010001954">
    <property type="protein sequence ID" value="KAF6146833.1"/>
    <property type="molecule type" value="Genomic_DNA"/>
</dbReference>
<gene>
    <name evidence="2" type="ORF">GIB67_018486</name>
</gene>
<feature type="domain" description="F-box/LRR-repeat protein 15/At3g58940/PEG3-like LRR" evidence="1">
    <location>
        <begin position="1"/>
        <end position="73"/>
    </location>
</feature>
<dbReference type="OrthoDB" id="1274461at2759"/>
<dbReference type="PANTHER" id="PTHR31639:SF100">
    <property type="entry name" value="OS07G0160500 PROTEIN"/>
    <property type="match status" value="1"/>
</dbReference>
<dbReference type="AlphaFoldDB" id="A0A7J7LW10"/>
<dbReference type="SUPFAM" id="SSF52047">
    <property type="entry name" value="RNI-like"/>
    <property type="match status" value="1"/>
</dbReference>
<proteinExistence type="predicted"/>
<dbReference type="InterPro" id="IPR032675">
    <property type="entry name" value="LRR_dom_sf"/>
</dbReference>
<evidence type="ECO:0000313" key="3">
    <source>
        <dbReference type="Proteomes" id="UP000541444"/>
    </source>
</evidence>
<reference evidence="2 3" key="1">
    <citation type="journal article" date="2020" name="IScience">
        <title>Genome Sequencing of the Endangered Kingdonia uniflora (Circaeasteraceae, Ranunculales) Reveals Potential Mechanisms of Evolutionary Specialization.</title>
        <authorList>
            <person name="Sun Y."/>
            <person name="Deng T."/>
            <person name="Zhang A."/>
            <person name="Moore M.J."/>
            <person name="Landis J.B."/>
            <person name="Lin N."/>
            <person name="Zhang H."/>
            <person name="Zhang X."/>
            <person name="Huang J."/>
            <person name="Zhang X."/>
            <person name="Sun H."/>
            <person name="Wang H."/>
        </authorList>
    </citation>
    <scope>NUCLEOTIDE SEQUENCE [LARGE SCALE GENOMIC DNA]</scope>
    <source>
        <strain evidence="2">TB1705</strain>
        <tissue evidence="2">Leaf</tissue>
    </source>
</reference>
<dbReference type="InterPro" id="IPR055411">
    <property type="entry name" value="LRR_FXL15/At3g58940/PEG3-like"/>
</dbReference>
<comment type="caution">
    <text evidence="2">The sequence shown here is derived from an EMBL/GenBank/DDBJ whole genome shotgun (WGS) entry which is preliminary data.</text>
</comment>
<protein>
    <recommendedName>
        <fullName evidence="1">F-box/LRR-repeat protein 15/At3g58940/PEG3-like LRR domain-containing protein</fullName>
    </recommendedName>
</protein>
<dbReference type="PANTHER" id="PTHR31639">
    <property type="entry name" value="F-BOX PROTEIN-LIKE"/>
    <property type="match status" value="1"/>
</dbReference>
<dbReference type="Proteomes" id="UP000541444">
    <property type="component" value="Unassembled WGS sequence"/>
</dbReference>